<reference evidence="2" key="1">
    <citation type="submission" date="2021-02" db="EMBL/GenBank/DDBJ databases">
        <authorList>
            <person name="Nowell W R."/>
        </authorList>
    </citation>
    <scope>NUCLEOTIDE SEQUENCE</scope>
</reference>
<dbReference type="Proteomes" id="UP000663877">
    <property type="component" value="Unassembled WGS sequence"/>
</dbReference>
<keyword evidence="4" id="KW-1185">Reference proteome</keyword>
<dbReference type="GO" id="GO:0005576">
    <property type="term" value="C:extracellular region"/>
    <property type="evidence" value="ECO:0007669"/>
    <property type="project" value="InterPro"/>
</dbReference>
<proteinExistence type="predicted"/>
<dbReference type="Pfam" id="PF03496">
    <property type="entry name" value="ADPrib_exo_Tox"/>
    <property type="match status" value="1"/>
</dbReference>
<dbReference type="Gene3D" id="3.90.176.10">
    <property type="entry name" value="Toxin ADP-ribosyltransferase, Chain A, domain 1"/>
    <property type="match status" value="1"/>
</dbReference>
<evidence type="ECO:0000313" key="2">
    <source>
        <dbReference type="EMBL" id="CAF1243430.1"/>
    </source>
</evidence>
<dbReference type="InterPro" id="IPR003540">
    <property type="entry name" value="ADP-ribosyltransferase"/>
</dbReference>
<dbReference type="Proteomes" id="UP000663832">
    <property type="component" value="Unassembled WGS sequence"/>
</dbReference>
<protein>
    <recommendedName>
        <fullName evidence="1">ADP ribosyltransferase domain-containing protein</fullName>
    </recommendedName>
</protein>
<dbReference type="AlphaFoldDB" id="A0A814ZCP2"/>
<evidence type="ECO:0000259" key="1">
    <source>
        <dbReference type="Pfam" id="PF03496"/>
    </source>
</evidence>
<feature type="domain" description="ADP ribosyltransferase" evidence="1">
    <location>
        <begin position="26"/>
        <end position="114"/>
    </location>
</feature>
<organism evidence="2 5">
    <name type="scientific">Adineta steineri</name>
    <dbReference type="NCBI Taxonomy" id="433720"/>
    <lineage>
        <taxon>Eukaryota</taxon>
        <taxon>Metazoa</taxon>
        <taxon>Spiralia</taxon>
        <taxon>Gnathifera</taxon>
        <taxon>Rotifera</taxon>
        <taxon>Eurotatoria</taxon>
        <taxon>Bdelloidea</taxon>
        <taxon>Adinetida</taxon>
        <taxon>Adinetidae</taxon>
        <taxon>Adineta</taxon>
    </lineage>
</organism>
<sequence>MYLSTVRVCVAIVEDPHSHPHSQDGFISEIHRTATLEYNEIDDYKNSIKKTPKMWLVFSSASKKRDVATIYDRNTLFIITIPSQSQHLDISSISKFSAKEEVLLGPSTSFQVENV</sequence>
<dbReference type="OrthoDB" id="10011065at2759"/>
<accession>A0A814ZCP2</accession>
<dbReference type="SUPFAM" id="SSF56399">
    <property type="entry name" value="ADP-ribosylation"/>
    <property type="match status" value="1"/>
</dbReference>
<evidence type="ECO:0000313" key="3">
    <source>
        <dbReference type="EMBL" id="CAF1530057.1"/>
    </source>
</evidence>
<dbReference type="PROSITE" id="PS51996">
    <property type="entry name" value="TR_MART"/>
    <property type="match status" value="1"/>
</dbReference>
<comment type="caution">
    <text evidence="2">The sequence shown here is derived from an EMBL/GenBank/DDBJ whole genome shotgun (WGS) entry which is preliminary data.</text>
</comment>
<evidence type="ECO:0000313" key="4">
    <source>
        <dbReference type="Proteomes" id="UP000663832"/>
    </source>
</evidence>
<dbReference type="EMBL" id="CAJNOM010000641">
    <property type="protein sequence ID" value="CAF1530057.1"/>
    <property type="molecule type" value="Genomic_DNA"/>
</dbReference>
<evidence type="ECO:0000313" key="5">
    <source>
        <dbReference type="Proteomes" id="UP000663877"/>
    </source>
</evidence>
<name>A0A814ZCP2_9BILA</name>
<dbReference type="EMBL" id="CAJNOI010000325">
    <property type="protein sequence ID" value="CAF1243430.1"/>
    <property type="molecule type" value="Genomic_DNA"/>
</dbReference>
<gene>
    <name evidence="2" type="ORF">BJG266_LOCUS29182</name>
    <name evidence="3" type="ORF">QVE165_LOCUS45452</name>
</gene>